<dbReference type="AlphaFoldDB" id="A0AAD3MEI5"/>
<organism evidence="1 2">
    <name type="scientific">Lates japonicus</name>
    <name type="common">Japanese lates</name>
    <dbReference type="NCBI Taxonomy" id="270547"/>
    <lineage>
        <taxon>Eukaryota</taxon>
        <taxon>Metazoa</taxon>
        <taxon>Chordata</taxon>
        <taxon>Craniata</taxon>
        <taxon>Vertebrata</taxon>
        <taxon>Euteleostomi</taxon>
        <taxon>Actinopterygii</taxon>
        <taxon>Neopterygii</taxon>
        <taxon>Teleostei</taxon>
        <taxon>Neoteleostei</taxon>
        <taxon>Acanthomorphata</taxon>
        <taxon>Carangaria</taxon>
        <taxon>Carangaria incertae sedis</taxon>
        <taxon>Centropomidae</taxon>
        <taxon>Lates</taxon>
    </lineage>
</organism>
<dbReference type="Gene3D" id="3.30.70.1820">
    <property type="entry name" value="L1 transposable element, RRM domain"/>
    <property type="match status" value="1"/>
</dbReference>
<name>A0AAD3MEI5_LATJO</name>
<comment type="caution">
    <text evidence="1">The sequence shown here is derived from an EMBL/GenBank/DDBJ whole genome shotgun (WGS) entry which is preliminary data.</text>
</comment>
<dbReference type="Proteomes" id="UP001279410">
    <property type="component" value="Unassembled WGS sequence"/>
</dbReference>
<evidence type="ECO:0000313" key="2">
    <source>
        <dbReference type="Proteomes" id="UP001279410"/>
    </source>
</evidence>
<keyword evidence="2" id="KW-1185">Reference proteome</keyword>
<accession>A0AAD3MEI5</accession>
<sequence>MAGIEEEPNSSSPKAVAKVIREVLQINWDIKVDRSHNTLAARKPGDRERPRVIIPKLHYDEDTMEILRRAQDSHITKGTYKGYRRAECILAGN</sequence>
<evidence type="ECO:0000313" key="1">
    <source>
        <dbReference type="EMBL" id="GLD52419.1"/>
    </source>
</evidence>
<protein>
    <submittedName>
        <fullName evidence="1">Uncharacterized protein</fullName>
    </submittedName>
</protein>
<reference evidence="1" key="1">
    <citation type="submission" date="2022-08" db="EMBL/GenBank/DDBJ databases">
        <title>Genome sequencing of akame (Lates japonicus).</title>
        <authorList>
            <person name="Hashiguchi Y."/>
            <person name="Takahashi H."/>
        </authorList>
    </citation>
    <scope>NUCLEOTIDE SEQUENCE</scope>
    <source>
        <strain evidence="1">Kochi</strain>
    </source>
</reference>
<dbReference type="EMBL" id="BRZM01000014">
    <property type="protein sequence ID" value="GLD52419.1"/>
    <property type="molecule type" value="Genomic_DNA"/>
</dbReference>
<proteinExistence type="predicted"/>
<gene>
    <name evidence="1" type="ORF">AKAME5_000532800</name>
</gene>